<dbReference type="EMBL" id="JMIU01000001">
    <property type="protein sequence ID" value="KDN94781.1"/>
    <property type="molecule type" value="Genomic_DNA"/>
</dbReference>
<keyword evidence="20" id="KW-1185">Reference proteome</keyword>
<feature type="signal peptide" evidence="17">
    <location>
        <begin position="1"/>
        <end position="31"/>
    </location>
</feature>
<keyword evidence="13" id="KW-0346">Stress response</keyword>
<evidence type="ECO:0000256" key="1">
    <source>
        <dbReference type="ARBA" id="ARBA00001772"/>
    </source>
</evidence>
<dbReference type="PANTHER" id="PTHR22939:SF130">
    <property type="entry name" value="PERIPLASMIC SERINE ENDOPROTEASE DEGP-LIKE-RELATED"/>
    <property type="match status" value="1"/>
</dbReference>
<evidence type="ECO:0000256" key="6">
    <source>
        <dbReference type="ARBA" id="ARBA00013958"/>
    </source>
</evidence>
<evidence type="ECO:0000259" key="18">
    <source>
        <dbReference type="PROSITE" id="PS50106"/>
    </source>
</evidence>
<dbReference type="AlphaFoldDB" id="A0A066ZWQ5"/>
<dbReference type="SMART" id="SM00228">
    <property type="entry name" value="PDZ"/>
    <property type="match status" value="2"/>
</dbReference>
<evidence type="ECO:0000256" key="9">
    <source>
        <dbReference type="ARBA" id="ARBA00022737"/>
    </source>
</evidence>
<dbReference type="Pfam" id="PF13180">
    <property type="entry name" value="PDZ_2"/>
    <property type="match status" value="2"/>
</dbReference>
<dbReference type="GO" id="GO:0006508">
    <property type="term" value="P:proteolysis"/>
    <property type="evidence" value="ECO:0007669"/>
    <property type="project" value="UniProtKB-KW"/>
</dbReference>
<accession>A0A066ZWQ5</accession>
<dbReference type="EC" id="3.4.21.107" evidence="5"/>
<dbReference type="GO" id="GO:0004252">
    <property type="term" value="F:serine-type endopeptidase activity"/>
    <property type="evidence" value="ECO:0007669"/>
    <property type="project" value="InterPro"/>
</dbReference>
<dbReference type="Gene3D" id="2.40.10.120">
    <property type="match status" value="1"/>
</dbReference>
<dbReference type="InterPro" id="IPR011782">
    <property type="entry name" value="Pept_S1C_Do"/>
</dbReference>
<evidence type="ECO:0000256" key="5">
    <source>
        <dbReference type="ARBA" id="ARBA00013035"/>
    </source>
</evidence>
<feature type="active site" description="Charge relay system" evidence="15">
    <location>
        <position position="115"/>
    </location>
</feature>
<reference evidence="19 20" key="1">
    <citation type="submission" date="2014-04" db="EMBL/GenBank/DDBJ databases">
        <title>Draft genome sequence of Hydrogenovibrio marinus MH-110, a model organism for aerobic H2 metabolism.</title>
        <authorList>
            <person name="Cha H.J."/>
            <person name="Jo B.H."/>
            <person name="Hwang B.H."/>
        </authorList>
    </citation>
    <scope>NUCLEOTIDE SEQUENCE [LARGE SCALE GENOMIC DNA]</scope>
    <source>
        <strain evidence="19 20">MH-110</strain>
    </source>
</reference>
<dbReference type="Proteomes" id="UP000027341">
    <property type="component" value="Unassembled WGS sequence"/>
</dbReference>
<dbReference type="RefSeq" id="WP_029908241.1">
    <property type="nucleotide sequence ID" value="NZ_AP020335.1"/>
</dbReference>
<feature type="binding site" evidence="16">
    <location>
        <position position="145"/>
    </location>
    <ligand>
        <name>substrate</name>
    </ligand>
</feature>
<comment type="caution">
    <text evidence="19">The sequence shown here is derived from an EMBL/GenBank/DDBJ whole genome shotgun (WGS) entry which is preliminary data.</text>
</comment>
<evidence type="ECO:0000256" key="17">
    <source>
        <dbReference type="SAM" id="SignalP"/>
    </source>
</evidence>
<evidence type="ECO:0000313" key="19">
    <source>
        <dbReference type="EMBL" id="KDN94781.1"/>
    </source>
</evidence>
<dbReference type="SUPFAM" id="SSF50156">
    <property type="entry name" value="PDZ domain-like"/>
    <property type="match status" value="2"/>
</dbReference>
<comment type="subcellular location">
    <subcellularLocation>
        <location evidence="3">Periplasm</location>
    </subcellularLocation>
</comment>
<dbReference type="Pfam" id="PF13365">
    <property type="entry name" value="Trypsin_2"/>
    <property type="match status" value="1"/>
</dbReference>
<keyword evidence="7" id="KW-0645">Protease</keyword>
<gene>
    <name evidence="19" type="ORF">EI16_00240</name>
</gene>
<evidence type="ECO:0000256" key="12">
    <source>
        <dbReference type="ARBA" id="ARBA00022825"/>
    </source>
</evidence>
<evidence type="ECO:0000313" key="20">
    <source>
        <dbReference type="Proteomes" id="UP000027341"/>
    </source>
</evidence>
<feature type="active site" description="Charge relay system" evidence="15">
    <location>
        <position position="145"/>
    </location>
</feature>
<protein>
    <recommendedName>
        <fullName evidence="6">Probable periplasmic serine endoprotease DegP-like</fullName>
        <ecNumber evidence="5">3.4.21.107</ecNumber>
    </recommendedName>
    <alternativeName>
        <fullName evidence="14">Protease Do</fullName>
    </alternativeName>
</protein>
<evidence type="ECO:0000256" key="2">
    <source>
        <dbReference type="ARBA" id="ARBA00002610"/>
    </source>
</evidence>
<dbReference type="PANTHER" id="PTHR22939">
    <property type="entry name" value="SERINE PROTEASE FAMILY S1C HTRA-RELATED"/>
    <property type="match status" value="1"/>
</dbReference>
<evidence type="ECO:0000256" key="8">
    <source>
        <dbReference type="ARBA" id="ARBA00022729"/>
    </source>
</evidence>
<keyword evidence="11" id="KW-0378">Hydrolase</keyword>
<feature type="domain" description="PDZ" evidence="18">
    <location>
        <begin position="274"/>
        <end position="353"/>
    </location>
</feature>
<keyword evidence="9" id="KW-0677">Repeat</keyword>
<dbReference type="PROSITE" id="PS50106">
    <property type="entry name" value="PDZ"/>
    <property type="match status" value="1"/>
</dbReference>
<evidence type="ECO:0000256" key="4">
    <source>
        <dbReference type="ARBA" id="ARBA00010541"/>
    </source>
</evidence>
<comment type="function">
    <text evidence="2">Might be efficient in the degradation of transiently denatured and unfolded proteins which accumulate in the periplasm following stress conditions.</text>
</comment>
<keyword evidence="10" id="KW-0574">Periplasm</keyword>
<sequence length="472" mass="50075">MFVNKHKFLSAKYFSAMWLAVLLSVSAVASAKMPMVSLPDFSVLAQQNSPVVVNISTTKHVSTVPQQFQGLPDEMLRRFFGIPEGQQPGTQERQVTSLGSGFIISSDGYILTNNHVVDGADDVVVKLSDRKELKAKIIGQDKRTDVAVLKVDATGLPVAKIGSSKDLKVGQWVLAIGEPFGLDYTVTHGIVSAIGRALPDDTYVPFIQTDVPINPGNSGGPLFNMKGEVVGINSQIYSNSGGSMGLSFSIPIDIAMSVAEQLKEKGHVTRGFLGVSVQDVSGDLAKSFGLTIPKGALVAEAVKGTPAEKAGIQAGDIILAFNGQPIDKSADLPPIVGATPIGKKVKVKILRAGDIKYVTVVLKPLDKFGGNAGGDNAVHIAALGVRVEMVDPKVLHKLNLPFGVRLVHVDNDGPADKAGLMKGDILVTVNFHSVESVNALEKITKDVPKDRAVPVRVVRGNRSIFLPVQFGK</sequence>
<feature type="active site" description="Charge relay system" evidence="15">
    <location>
        <position position="218"/>
    </location>
</feature>
<comment type="catalytic activity">
    <reaction evidence="1">
        <text>Acts on substrates that are at least partially unfolded. The cleavage site P1 residue is normally between a pair of hydrophobic residues, such as Val-|-Val.</text>
        <dbReference type="EC" id="3.4.21.107"/>
    </reaction>
</comment>
<dbReference type="STRING" id="28885.EI16_00240"/>
<proteinExistence type="inferred from homology"/>
<dbReference type="InterPro" id="IPR001478">
    <property type="entry name" value="PDZ"/>
</dbReference>
<feature type="binding site" evidence="16">
    <location>
        <begin position="216"/>
        <end position="218"/>
    </location>
    <ligand>
        <name>substrate</name>
    </ligand>
</feature>
<dbReference type="GO" id="GO:0042597">
    <property type="term" value="C:periplasmic space"/>
    <property type="evidence" value="ECO:0007669"/>
    <property type="project" value="UniProtKB-SubCell"/>
</dbReference>
<evidence type="ECO:0000256" key="16">
    <source>
        <dbReference type="PIRSR" id="PIRSR611782-2"/>
    </source>
</evidence>
<dbReference type="InterPro" id="IPR036034">
    <property type="entry name" value="PDZ_sf"/>
</dbReference>
<dbReference type="SUPFAM" id="SSF50494">
    <property type="entry name" value="Trypsin-like serine proteases"/>
    <property type="match status" value="1"/>
</dbReference>
<dbReference type="InterPro" id="IPR009003">
    <property type="entry name" value="Peptidase_S1_PA"/>
</dbReference>
<feature type="chain" id="PRO_5038490981" description="Probable periplasmic serine endoprotease DegP-like" evidence="17">
    <location>
        <begin position="32"/>
        <end position="472"/>
    </location>
</feature>
<feature type="binding site" evidence="16">
    <location>
        <position position="115"/>
    </location>
    <ligand>
        <name>substrate</name>
    </ligand>
</feature>
<dbReference type="PRINTS" id="PR00834">
    <property type="entry name" value="PROTEASES2C"/>
</dbReference>
<evidence type="ECO:0000256" key="14">
    <source>
        <dbReference type="ARBA" id="ARBA00032850"/>
    </source>
</evidence>
<comment type="similarity">
    <text evidence="4">Belongs to the peptidase S1C family.</text>
</comment>
<keyword evidence="12" id="KW-0720">Serine protease</keyword>
<dbReference type="NCBIfam" id="TIGR02037">
    <property type="entry name" value="degP_htrA_DO"/>
    <property type="match status" value="1"/>
</dbReference>
<name>A0A066ZWQ5_HYDMR</name>
<dbReference type="FunFam" id="2.40.10.120:FF:000007">
    <property type="entry name" value="Periplasmic serine endoprotease DegP-like"/>
    <property type="match status" value="1"/>
</dbReference>
<dbReference type="Gene3D" id="2.30.42.10">
    <property type="match status" value="2"/>
</dbReference>
<evidence type="ECO:0000256" key="10">
    <source>
        <dbReference type="ARBA" id="ARBA00022764"/>
    </source>
</evidence>
<keyword evidence="8 17" id="KW-0732">Signal</keyword>
<organism evidence="19 20">
    <name type="scientific">Hydrogenovibrio marinus</name>
    <dbReference type="NCBI Taxonomy" id="28885"/>
    <lineage>
        <taxon>Bacteria</taxon>
        <taxon>Pseudomonadati</taxon>
        <taxon>Pseudomonadota</taxon>
        <taxon>Gammaproteobacteria</taxon>
        <taxon>Thiotrichales</taxon>
        <taxon>Piscirickettsiaceae</taxon>
        <taxon>Hydrogenovibrio</taxon>
    </lineage>
</organism>
<evidence type="ECO:0000256" key="7">
    <source>
        <dbReference type="ARBA" id="ARBA00022670"/>
    </source>
</evidence>
<evidence type="ECO:0000256" key="3">
    <source>
        <dbReference type="ARBA" id="ARBA00004418"/>
    </source>
</evidence>
<evidence type="ECO:0000256" key="15">
    <source>
        <dbReference type="PIRSR" id="PIRSR611782-1"/>
    </source>
</evidence>
<evidence type="ECO:0000256" key="13">
    <source>
        <dbReference type="ARBA" id="ARBA00023016"/>
    </source>
</evidence>
<dbReference type="CDD" id="cd10839">
    <property type="entry name" value="cpPDZ1_DegP-like"/>
    <property type="match status" value="1"/>
</dbReference>
<dbReference type="InterPro" id="IPR001940">
    <property type="entry name" value="Peptidase_S1C"/>
</dbReference>
<evidence type="ECO:0000256" key="11">
    <source>
        <dbReference type="ARBA" id="ARBA00022801"/>
    </source>
</evidence>